<keyword evidence="8" id="KW-0539">Nucleus</keyword>
<dbReference type="EMBL" id="LDAU01000170">
    <property type="protein sequence ID" value="KRX01404.1"/>
    <property type="molecule type" value="Genomic_DNA"/>
</dbReference>
<keyword evidence="5" id="KW-0489">Methyltransferase</keyword>
<dbReference type="OrthoDB" id="1723750at2759"/>
<dbReference type="InParanoid" id="A0A0V0QGX2"/>
<dbReference type="GO" id="GO:0018064">
    <property type="term" value="F:protein-L-histidine N-tele-methyltransferase activity"/>
    <property type="evidence" value="ECO:0007669"/>
    <property type="project" value="UniProtKB-EC"/>
</dbReference>
<dbReference type="Gene3D" id="3.40.50.150">
    <property type="entry name" value="Vaccinia Virus protein VP39"/>
    <property type="match status" value="1"/>
</dbReference>
<name>A0A0V0QGX2_PSEPJ</name>
<sequence length="261" mass="30561">MEEENQENQKQVIETKKIQLENRLKSIEYVTNIRQVINLQQMSFQYNEKNDIIKNVYEGGFKLWECTLDLLQEGQNIFQDKNVIDLGCGHGLLGLYAMQEGAKQTVFADFNIEVLNMVTKKNLELNFGFEKINKKVAFLSGDWENLPEKMKQKQNDIEVDENFSKNTSYPEIFDVLLMSEVIYNQDNYQKIVNLCKNIMNPNGGICILANKLFYFGCGGSMPEFTEFLEKNYAEIFEFETLEFINNKKGNKREIFGIRRRQ</sequence>
<dbReference type="InterPro" id="IPR025714">
    <property type="entry name" value="Methyltranfer_dom"/>
</dbReference>
<feature type="domain" description="Methyltransferase" evidence="10">
    <location>
        <begin position="79"/>
        <end position="207"/>
    </location>
</feature>
<evidence type="ECO:0000256" key="4">
    <source>
        <dbReference type="ARBA" id="ARBA00022490"/>
    </source>
</evidence>
<dbReference type="PANTHER" id="PTHR14614:SF39">
    <property type="entry name" value="HISTIDINE PROTEIN METHYLTRANSFERASE 1 HOMOLOG"/>
    <property type="match status" value="1"/>
</dbReference>
<dbReference type="AlphaFoldDB" id="A0A0V0QGX2"/>
<evidence type="ECO:0000256" key="8">
    <source>
        <dbReference type="ARBA" id="ARBA00023242"/>
    </source>
</evidence>
<reference evidence="11 12" key="1">
    <citation type="journal article" date="2015" name="Sci. Rep.">
        <title>Genome of the facultative scuticociliatosis pathogen Pseudocohnilembus persalinus provides insight into its virulence through horizontal gene transfer.</title>
        <authorList>
            <person name="Xiong J."/>
            <person name="Wang G."/>
            <person name="Cheng J."/>
            <person name="Tian M."/>
            <person name="Pan X."/>
            <person name="Warren A."/>
            <person name="Jiang C."/>
            <person name="Yuan D."/>
            <person name="Miao W."/>
        </authorList>
    </citation>
    <scope>NUCLEOTIDE SEQUENCE [LARGE SCALE GENOMIC DNA]</scope>
    <source>
        <strain evidence="11">36N120E</strain>
    </source>
</reference>
<protein>
    <recommendedName>
        <fullName evidence="3">protein-histidine N-methyltransferase</fullName>
        <ecNumber evidence="3">2.1.1.85</ecNumber>
    </recommendedName>
</protein>
<dbReference type="OMA" id="GKCIMIN"/>
<proteinExistence type="inferred from homology"/>
<evidence type="ECO:0000256" key="3">
    <source>
        <dbReference type="ARBA" id="ARBA00012533"/>
    </source>
</evidence>
<evidence type="ECO:0000256" key="5">
    <source>
        <dbReference type="ARBA" id="ARBA00022603"/>
    </source>
</evidence>
<keyword evidence="7" id="KW-0949">S-adenosyl-L-methionine</keyword>
<dbReference type="PANTHER" id="PTHR14614">
    <property type="entry name" value="HEPATOCELLULAR CARCINOMA-ASSOCIATED ANTIGEN"/>
    <property type="match status" value="1"/>
</dbReference>
<comment type="subcellular location">
    <subcellularLocation>
        <location evidence="2">Cytoplasm</location>
    </subcellularLocation>
    <subcellularLocation>
        <location evidence="1">Nucleus</location>
    </subcellularLocation>
</comment>
<dbReference type="FunCoup" id="A0A0V0QGX2">
    <property type="interactions" value="303"/>
</dbReference>
<accession>A0A0V0QGX2</accession>
<dbReference type="Pfam" id="PF13847">
    <property type="entry name" value="Methyltransf_31"/>
    <property type="match status" value="1"/>
</dbReference>
<evidence type="ECO:0000313" key="12">
    <source>
        <dbReference type="Proteomes" id="UP000054937"/>
    </source>
</evidence>
<keyword evidence="4" id="KW-0963">Cytoplasm</keyword>
<dbReference type="InterPro" id="IPR019410">
    <property type="entry name" value="Methyltransf_16"/>
</dbReference>
<dbReference type="EC" id="2.1.1.85" evidence="3"/>
<keyword evidence="6" id="KW-0808">Transferase</keyword>
<keyword evidence="12" id="KW-1185">Reference proteome</keyword>
<evidence type="ECO:0000259" key="10">
    <source>
        <dbReference type="Pfam" id="PF13847"/>
    </source>
</evidence>
<evidence type="ECO:0000256" key="9">
    <source>
        <dbReference type="ARBA" id="ARBA00038126"/>
    </source>
</evidence>
<organism evidence="11 12">
    <name type="scientific">Pseudocohnilembus persalinus</name>
    <name type="common">Ciliate</name>
    <dbReference type="NCBI Taxonomy" id="266149"/>
    <lineage>
        <taxon>Eukaryota</taxon>
        <taxon>Sar</taxon>
        <taxon>Alveolata</taxon>
        <taxon>Ciliophora</taxon>
        <taxon>Intramacronucleata</taxon>
        <taxon>Oligohymenophorea</taxon>
        <taxon>Scuticociliatia</taxon>
        <taxon>Philasterida</taxon>
        <taxon>Pseudocohnilembidae</taxon>
        <taxon>Pseudocohnilembus</taxon>
    </lineage>
</organism>
<comment type="similarity">
    <text evidence="9">Belongs to the methyltransferase superfamily. METTL18 family.</text>
</comment>
<dbReference type="InterPro" id="IPR029063">
    <property type="entry name" value="SAM-dependent_MTases_sf"/>
</dbReference>
<evidence type="ECO:0000256" key="2">
    <source>
        <dbReference type="ARBA" id="ARBA00004496"/>
    </source>
</evidence>
<evidence type="ECO:0000256" key="7">
    <source>
        <dbReference type="ARBA" id="ARBA00022691"/>
    </source>
</evidence>
<dbReference type="SUPFAM" id="SSF53335">
    <property type="entry name" value="S-adenosyl-L-methionine-dependent methyltransferases"/>
    <property type="match status" value="1"/>
</dbReference>
<gene>
    <name evidence="11" type="ORF">PPERSA_01307</name>
</gene>
<evidence type="ECO:0000313" key="11">
    <source>
        <dbReference type="EMBL" id="KRX01404.1"/>
    </source>
</evidence>
<evidence type="ECO:0000256" key="6">
    <source>
        <dbReference type="ARBA" id="ARBA00022679"/>
    </source>
</evidence>
<dbReference type="GO" id="GO:0005737">
    <property type="term" value="C:cytoplasm"/>
    <property type="evidence" value="ECO:0007669"/>
    <property type="project" value="UniProtKB-SubCell"/>
</dbReference>
<comment type="caution">
    <text evidence="11">The sequence shown here is derived from an EMBL/GenBank/DDBJ whole genome shotgun (WGS) entry which is preliminary data.</text>
</comment>
<dbReference type="GO" id="GO:0005634">
    <property type="term" value="C:nucleus"/>
    <property type="evidence" value="ECO:0007669"/>
    <property type="project" value="UniProtKB-SubCell"/>
</dbReference>
<dbReference type="GO" id="GO:0032259">
    <property type="term" value="P:methylation"/>
    <property type="evidence" value="ECO:0007669"/>
    <property type="project" value="UniProtKB-KW"/>
</dbReference>
<dbReference type="Proteomes" id="UP000054937">
    <property type="component" value="Unassembled WGS sequence"/>
</dbReference>
<evidence type="ECO:0000256" key="1">
    <source>
        <dbReference type="ARBA" id="ARBA00004123"/>
    </source>
</evidence>